<keyword evidence="2" id="KW-0812">Transmembrane</keyword>
<protein>
    <recommendedName>
        <fullName evidence="5">DUF3068 domain-containing protein</fullName>
    </recommendedName>
</protein>
<keyword evidence="2" id="KW-1133">Transmembrane helix</keyword>
<feature type="compositionally biased region" description="Polar residues" evidence="1">
    <location>
        <begin position="335"/>
        <end position="348"/>
    </location>
</feature>
<comment type="caution">
    <text evidence="3">The sequence shown here is derived from an EMBL/GenBank/DDBJ whole genome shotgun (WGS) entry which is preliminary data.</text>
</comment>
<evidence type="ECO:0000313" key="4">
    <source>
        <dbReference type="Proteomes" id="UP000185596"/>
    </source>
</evidence>
<accession>A0A1Q8CTU7</accession>
<dbReference type="AlphaFoldDB" id="A0A1Q8CTU7"/>
<feature type="region of interest" description="Disordered" evidence="1">
    <location>
        <begin position="326"/>
        <end position="348"/>
    </location>
</feature>
<sequence>MRRILSFVLLGLGVFAVALGLLLRFYAYPQLAKVPLDQKSTSVAQGDGITALVVETVDGAPSPEIRQNLSLTSTTYVTGDLTAPEVEEGGDVAVYVEAIRTVDDESDIVVNASVRSLCIDRFTSEAVVPCEGQYVEQERGNRVTSDRNTLQQPGISFKFPFGTEERDYRYYDLTARTTVDARFEGVDDLQGLEVYKFVMDVEPTKIADRKVPGSLVELPDQASVDVEMYYQVRRTVWVEPQTGIIIRGEQQGKQELLTPGEDVGEGTTVFQGTLGFNQATIDGNVAKAEETMGKLRLLTEWPLYMWIGGAVLVVAGAVLLATTGGTRGRRRASGDVSSVQRQPVNADR</sequence>
<dbReference type="RefSeq" id="WP_075125282.1">
    <property type="nucleotide sequence ID" value="NZ_MSIE01000014.1"/>
</dbReference>
<proteinExistence type="predicted"/>
<dbReference type="EMBL" id="MSIE01000014">
    <property type="protein sequence ID" value="OLF17777.1"/>
    <property type="molecule type" value="Genomic_DNA"/>
</dbReference>
<evidence type="ECO:0000256" key="2">
    <source>
        <dbReference type="SAM" id="Phobius"/>
    </source>
</evidence>
<organism evidence="3 4">
    <name type="scientific">Actinophytocola xanthii</name>
    <dbReference type="NCBI Taxonomy" id="1912961"/>
    <lineage>
        <taxon>Bacteria</taxon>
        <taxon>Bacillati</taxon>
        <taxon>Actinomycetota</taxon>
        <taxon>Actinomycetes</taxon>
        <taxon>Pseudonocardiales</taxon>
        <taxon>Pseudonocardiaceae</taxon>
    </lineage>
</organism>
<evidence type="ECO:0000313" key="3">
    <source>
        <dbReference type="EMBL" id="OLF17777.1"/>
    </source>
</evidence>
<evidence type="ECO:0008006" key="5">
    <source>
        <dbReference type="Google" id="ProtNLM"/>
    </source>
</evidence>
<dbReference type="Proteomes" id="UP000185596">
    <property type="component" value="Unassembled WGS sequence"/>
</dbReference>
<evidence type="ECO:0000256" key="1">
    <source>
        <dbReference type="SAM" id="MobiDB-lite"/>
    </source>
</evidence>
<reference evidence="3 4" key="1">
    <citation type="submission" date="2016-12" db="EMBL/GenBank/DDBJ databases">
        <title>The draft genome sequence of Actinophytocola sp. 11-183.</title>
        <authorList>
            <person name="Wang W."/>
            <person name="Yuan L."/>
        </authorList>
    </citation>
    <scope>NUCLEOTIDE SEQUENCE [LARGE SCALE GENOMIC DNA]</scope>
    <source>
        <strain evidence="3 4">11-183</strain>
    </source>
</reference>
<keyword evidence="4" id="KW-1185">Reference proteome</keyword>
<keyword evidence="2" id="KW-0472">Membrane</keyword>
<feature type="transmembrane region" description="Helical" evidence="2">
    <location>
        <begin position="301"/>
        <end position="321"/>
    </location>
</feature>
<gene>
    <name evidence="3" type="ORF">BU204_09810</name>
</gene>
<dbReference type="Pfam" id="PF11271">
    <property type="entry name" value="PorA"/>
    <property type="match status" value="1"/>
</dbReference>
<name>A0A1Q8CTU7_9PSEU</name>
<dbReference type="InterPro" id="IPR021424">
    <property type="entry name" value="PorA"/>
</dbReference>
<dbReference type="OrthoDB" id="153031at2"/>
<dbReference type="STRING" id="1912961.BU204_09810"/>